<dbReference type="EMBL" id="CAJNOK010004874">
    <property type="protein sequence ID" value="CAF0952877.1"/>
    <property type="molecule type" value="Genomic_DNA"/>
</dbReference>
<sequence length="175" mass="20554">DAEIKFETRSITSLPENIRSKPIIKFNIISIDELDKETLLLDGVQDMKRRDVLYAIKHPKSTEQLEHERYLNDIHQLIYPQVKNRTLVVYTGLARFYRKRSPQTTTENNNNCCFCEKEDLLAGLHEFKIHLNAGHFSYAWQHIETNENGQGDFNEFLTLIFGNLNEIRFGQVRKV</sequence>
<dbReference type="AlphaFoldDB" id="A0A8S2DJ22"/>
<organism evidence="1 3">
    <name type="scientific">Didymodactylos carnosus</name>
    <dbReference type="NCBI Taxonomy" id="1234261"/>
    <lineage>
        <taxon>Eukaryota</taxon>
        <taxon>Metazoa</taxon>
        <taxon>Spiralia</taxon>
        <taxon>Gnathifera</taxon>
        <taxon>Rotifera</taxon>
        <taxon>Eurotatoria</taxon>
        <taxon>Bdelloidea</taxon>
        <taxon>Philodinida</taxon>
        <taxon>Philodinidae</taxon>
        <taxon>Didymodactylos</taxon>
    </lineage>
</organism>
<dbReference type="Proteomes" id="UP000677228">
    <property type="component" value="Unassembled WGS sequence"/>
</dbReference>
<feature type="non-terminal residue" evidence="1">
    <location>
        <position position="1"/>
    </location>
</feature>
<protein>
    <submittedName>
        <fullName evidence="1">Uncharacterized protein</fullName>
    </submittedName>
</protein>
<accession>A0A8S2DJ22</accession>
<proteinExistence type="predicted"/>
<reference evidence="1" key="1">
    <citation type="submission" date="2021-02" db="EMBL/GenBank/DDBJ databases">
        <authorList>
            <person name="Nowell W R."/>
        </authorList>
    </citation>
    <scope>NUCLEOTIDE SEQUENCE</scope>
</reference>
<dbReference type="EMBL" id="CAJOBA010004878">
    <property type="protein sequence ID" value="CAF3726448.1"/>
    <property type="molecule type" value="Genomic_DNA"/>
</dbReference>
<comment type="caution">
    <text evidence="1">The sequence shown here is derived from an EMBL/GenBank/DDBJ whole genome shotgun (WGS) entry which is preliminary data.</text>
</comment>
<gene>
    <name evidence="1" type="ORF">OVA965_LOCUS12231</name>
    <name evidence="2" type="ORF">TMI583_LOCUS12234</name>
</gene>
<evidence type="ECO:0000313" key="3">
    <source>
        <dbReference type="Proteomes" id="UP000677228"/>
    </source>
</evidence>
<evidence type="ECO:0000313" key="1">
    <source>
        <dbReference type="EMBL" id="CAF0952877.1"/>
    </source>
</evidence>
<evidence type="ECO:0000313" key="2">
    <source>
        <dbReference type="EMBL" id="CAF3726448.1"/>
    </source>
</evidence>
<name>A0A8S2DJ22_9BILA</name>
<dbReference type="Proteomes" id="UP000682733">
    <property type="component" value="Unassembled WGS sequence"/>
</dbReference>